<evidence type="ECO:0000256" key="1">
    <source>
        <dbReference type="ARBA" id="ARBA00022500"/>
    </source>
</evidence>
<dbReference type="STRING" id="1850254.LPB137_07650"/>
<keyword evidence="1" id="KW-0145">Chemotaxis</keyword>
<reference evidence="7 8" key="1">
    <citation type="submission" date="2017-01" db="EMBL/GenBank/DDBJ databases">
        <title>Genome sequencing of Arcobacter sp. LPB0137.</title>
        <authorList>
            <person name="Lee G.-W."/>
            <person name="Yi H."/>
        </authorList>
    </citation>
    <scope>NUCLEOTIDE SEQUENCE [LARGE SCALE GENOMIC DNA]</scope>
    <source>
        <strain evidence="7 8">LPB0137</strain>
    </source>
</reference>
<dbReference type="CDD" id="cd11386">
    <property type="entry name" value="MCP_signal"/>
    <property type="match status" value="1"/>
</dbReference>
<feature type="compositionally biased region" description="Polar residues" evidence="4">
    <location>
        <begin position="614"/>
        <end position="627"/>
    </location>
</feature>
<dbReference type="InterPro" id="IPR051310">
    <property type="entry name" value="MCP_chemotaxis"/>
</dbReference>
<dbReference type="Gene3D" id="1.10.287.950">
    <property type="entry name" value="Methyl-accepting chemotaxis protein"/>
    <property type="match status" value="1"/>
</dbReference>
<evidence type="ECO:0000313" key="8">
    <source>
        <dbReference type="Proteomes" id="UP000186074"/>
    </source>
</evidence>
<feature type="transmembrane region" description="Helical" evidence="5">
    <location>
        <begin position="12"/>
        <end position="32"/>
    </location>
</feature>
<dbReference type="OrthoDB" id="5332496at2"/>
<dbReference type="PANTHER" id="PTHR43531">
    <property type="entry name" value="PROTEIN ICFG"/>
    <property type="match status" value="1"/>
</dbReference>
<dbReference type="AlphaFoldDB" id="A0A1P8KMF3"/>
<evidence type="ECO:0000259" key="6">
    <source>
        <dbReference type="PROSITE" id="PS50111"/>
    </source>
</evidence>
<dbReference type="PROSITE" id="PS50111">
    <property type="entry name" value="CHEMOTAXIS_TRANSDUC_2"/>
    <property type="match status" value="1"/>
</dbReference>
<dbReference type="GO" id="GO:0005886">
    <property type="term" value="C:plasma membrane"/>
    <property type="evidence" value="ECO:0007669"/>
    <property type="project" value="TreeGrafter"/>
</dbReference>
<organism evidence="7 8">
    <name type="scientific">Poseidonibacter parvus</name>
    <dbReference type="NCBI Taxonomy" id="1850254"/>
    <lineage>
        <taxon>Bacteria</taxon>
        <taxon>Pseudomonadati</taxon>
        <taxon>Campylobacterota</taxon>
        <taxon>Epsilonproteobacteria</taxon>
        <taxon>Campylobacterales</taxon>
        <taxon>Arcobacteraceae</taxon>
        <taxon>Poseidonibacter</taxon>
    </lineage>
</organism>
<evidence type="ECO:0000256" key="4">
    <source>
        <dbReference type="SAM" id="MobiDB-lite"/>
    </source>
</evidence>
<dbReference type="InterPro" id="IPR004089">
    <property type="entry name" value="MCPsignal_dom"/>
</dbReference>
<dbReference type="Gene3D" id="6.10.340.10">
    <property type="match status" value="1"/>
</dbReference>
<evidence type="ECO:0000256" key="2">
    <source>
        <dbReference type="ARBA" id="ARBA00029447"/>
    </source>
</evidence>
<sequence length="633" mass="70270">MLSKINTKKKLLLFPSIFVVIVLSVGILYSYWSNVSNTKIDAAIKTDIFVQDVLKGRISVYQFLRAPNEINAQKVRDIFNSLNLDVSNFKNGLDLKKNKLICDEIVSSSTKYIQHFDDFANKRITDFKNGIKDETAELKLIISKMVKVGLVLEKKISEININALELKKESNGFLNELLIIVVLISIIVFLIVSLYISSVIVKSLTDFNNGLISFFSYLNRETNEVKLLNASSKDEFGKMAEVVNTNIEKTKKGIDEDRELIDETITVLSEFEQGDLSQRLNLCVSNPSLMELKNVLNNMADNFETNIDNVLNILEEYSNYHYLNKITTKDLKKHLLKLSNGVNTLGDSITQMLVENKTNGLTLDESSDILLANVDKLNISSNEAASSLEETAAALEEITSNIRNNTENIAKMATYSNDVTKAAQDGEKLANQTTTAMDEINVQVNSINEAITVIDQIAFQTNILSLNAAVEAATAGEAGKGFAVVAQEVRNLASRSAEAAKEIKSIVENATKKANDGKEISSKMIIGYKELNQNISQTINLITDIEMSSKEQLMGIEQINDAVTQLDQQTQKNAMVASETHDVSIITDEIAKLVVRSTDEKEFEGKDQIKAKSMKSNSNTSYSISKDTISKEI</sequence>
<keyword evidence="5" id="KW-0812">Transmembrane</keyword>
<dbReference type="KEGG" id="alp:LPB137_07650"/>
<evidence type="ECO:0000256" key="5">
    <source>
        <dbReference type="SAM" id="Phobius"/>
    </source>
</evidence>
<dbReference type="GO" id="GO:0006935">
    <property type="term" value="P:chemotaxis"/>
    <property type="evidence" value="ECO:0007669"/>
    <property type="project" value="UniProtKB-KW"/>
</dbReference>
<evidence type="ECO:0000313" key="7">
    <source>
        <dbReference type="EMBL" id="APW65734.1"/>
    </source>
</evidence>
<dbReference type="PANTHER" id="PTHR43531:SF11">
    <property type="entry name" value="METHYL-ACCEPTING CHEMOTAXIS PROTEIN 3"/>
    <property type="match status" value="1"/>
</dbReference>
<feature type="transmembrane region" description="Helical" evidence="5">
    <location>
        <begin position="177"/>
        <end position="196"/>
    </location>
</feature>
<keyword evidence="8" id="KW-1185">Reference proteome</keyword>
<proteinExistence type="inferred from homology"/>
<feature type="region of interest" description="Disordered" evidence="4">
    <location>
        <begin position="604"/>
        <end position="633"/>
    </location>
</feature>
<dbReference type="SMART" id="SM00283">
    <property type="entry name" value="MA"/>
    <property type="match status" value="1"/>
</dbReference>
<comment type="similarity">
    <text evidence="2">Belongs to the methyl-accepting chemotaxis (MCP) protein family.</text>
</comment>
<dbReference type="GO" id="GO:0004888">
    <property type="term" value="F:transmembrane signaling receptor activity"/>
    <property type="evidence" value="ECO:0007669"/>
    <property type="project" value="TreeGrafter"/>
</dbReference>
<gene>
    <name evidence="7" type="ORF">LPB137_07650</name>
</gene>
<keyword evidence="5" id="KW-1133">Transmembrane helix</keyword>
<keyword evidence="3" id="KW-0807">Transducer</keyword>
<name>A0A1P8KMF3_9BACT</name>
<dbReference type="SUPFAM" id="SSF58104">
    <property type="entry name" value="Methyl-accepting chemotaxis protein (MCP) signaling domain"/>
    <property type="match status" value="1"/>
</dbReference>
<dbReference type="Pfam" id="PF00015">
    <property type="entry name" value="MCPsignal"/>
    <property type="match status" value="1"/>
</dbReference>
<feature type="domain" description="Methyl-accepting transducer" evidence="6">
    <location>
        <begin position="359"/>
        <end position="580"/>
    </location>
</feature>
<protein>
    <submittedName>
        <fullName evidence="7">Chemotaxis protein</fullName>
    </submittedName>
</protein>
<dbReference type="Proteomes" id="UP000186074">
    <property type="component" value="Chromosome"/>
</dbReference>
<keyword evidence="5" id="KW-0472">Membrane</keyword>
<dbReference type="RefSeq" id="WP_076086607.1">
    <property type="nucleotide sequence ID" value="NZ_CP019070.1"/>
</dbReference>
<dbReference type="EMBL" id="CP019070">
    <property type="protein sequence ID" value="APW65734.1"/>
    <property type="molecule type" value="Genomic_DNA"/>
</dbReference>
<evidence type="ECO:0000256" key="3">
    <source>
        <dbReference type="PROSITE-ProRule" id="PRU00284"/>
    </source>
</evidence>
<dbReference type="GO" id="GO:0007165">
    <property type="term" value="P:signal transduction"/>
    <property type="evidence" value="ECO:0007669"/>
    <property type="project" value="UniProtKB-KW"/>
</dbReference>
<accession>A0A1P8KMF3</accession>